<name>A0A6A0AGE5_HAELA</name>
<evidence type="ECO:0000313" key="2">
    <source>
        <dbReference type="Proteomes" id="UP000485058"/>
    </source>
</evidence>
<proteinExistence type="predicted"/>
<accession>A0A6A0AGE5</accession>
<comment type="caution">
    <text evidence="1">The sequence shown here is derived from an EMBL/GenBank/DDBJ whole genome shotgun (WGS) entry which is preliminary data.</text>
</comment>
<protein>
    <submittedName>
        <fullName evidence="1">Uncharacterized protein</fullName>
    </submittedName>
</protein>
<feature type="non-terminal residue" evidence="1">
    <location>
        <position position="15"/>
    </location>
</feature>
<organism evidence="1 2">
    <name type="scientific">Haematococcus lacustris</name>
    <name type="common">Green alga</name>
    <name type="synonym">Haematococcus pluvialis</name>
    <dbReference type="NCBI Taxonomy" id="44745"/>
    <lineage>
        <taxon>Eukaryota</taxon>
        <taxon>Viridiplantae</taxon>
        <taxon>Chlorophyta</taxon>
        <taxon>core chlorophytes</taxon>
        <taxon>Chlorophyceae</taxon>
        <taxon>CS clade</taxon>
        <taxon>Chlamydomonadales</taxon>
        <taxon>Haematococcaceae</taxon>
        <taxon>Haematococcus</taxon>
    </lineage>
</organism>
<reference evidence="1 2" key="1">
    <citation type="submission" date="2020-02" db="EMBL/GenBank/DDBJ databases">
        <title>Draft genome sequence of Haematococcus lacustris strain NIES-144.</title>
        <authorList>
            <person name="Morimoto D."/>
            <person name="Nakagawa S."/>
            <person name="Yoshida T."/>
            <person name="Sawayama S."/>
        </authorList>
    </citation>
    <scope>NUCLEOTIDE SEQUENCE [LARGE SCALE GENOMIC DNA]</scope>
    <source>
        <strain evidence="1 2">NIES-144</strain>
    </source>
</reference>
<keyword evidence="2" id="KW-1185">Reference proteome</keyword>
<sequence length="15" mass="1585">MAVDEASLAKLRHSG</sequence>
<evidence type="ECO:0000313" key="1">
    <source>
        <dbReference type="EMBL" id="GFH30927.1"/>
    </source>
</evidence>
<gene>
    <name evidence="1" type="ORF">HaLaN_29865</name>
</gene>
<feature type="non-terminal residue" evidence="1">
    <location>
        <position position="1"/>
    </location>
</feature>
<dbReference type="EMBL" id="BLLF01005238">
    <property type="protein sequence ID" value="GFH30927.1"/>
    <property type="molecule type" value="Genomic_DNA"/>
</dbReference>
<dbReference type="Proteomes" id="UP000485058">
    <property type="component" value="Unassembled WGS sequence"/>
</dbReference>